<comment type="subcellular location">
    <subcellularLocation>
        <location evidence="1">Cell membrane</location>
        <topology evidence="1">Multi-pass membrane protein</topology>
    </subcellularLocation>
</comment>
<keyword evidence="2" id="KW-0813">Transport</keyword>
<evidence type="ECO:0000256" key="3">
    <source>
        <dbReference type="ARBA" id="ARBA00022475"/>
    </source>
</evidence>
<dbReference type="PANTHER" id="PTHR43386">
    <property type="entry name" value="OLIGOPEPTIDE TRANSPORT SYSTEM PERMEASE PROTEIN APPC"/>
    <property type="match status" value="1"/>
</dbReference>
<dbReference type="CDD" id="cd06261">
    <property type="entry name" value="TM_PBP2"/>
    <property type="match status" value="1"/>
</dbReference>
<feature type="transmembrane region" description="Helical" evidence="8">
    <location>
        <begin position="33"/>
        <end position="56"/>
    </location>
</feature>
<dbReference type="Gene3D" id="1.10.3720.10">
    <property type="entry name" value="MetI-like"/>
    <property type="match status" value="1"/>
</dbReference>
<keyword evidence="3" id="KW-1003">Cell membrane</keyword>
<evidence type="ECO:0000256" key="2">
    <source>
        <dbReference type="ARBA" id="ARBA00022448"/>
    </source>
</evidence>
<evidence type="ECO:0000313" key="10">
    <source>
        <dbReference type="EMBL" id="CAB4589498.1"/>
    </source>
</evidence>
<dbReference type="EMBL" id="CAEZSR010000219">
    <property type="protein sequence ID" value="CAB4589498.1"/>
    <property type="molecule type" value="Genomic_DNA"/>
</dbReference>
<keyword evidence="4 8" id="KW-0812">Transmembrane</keyword>
<feature type="transmembrane region" description="Helical" evidence="8">
    <location>
        <begin position="216"/>
        <end position="243"/>
    </location>
</feature>
<feature type="domain" description="ABC transmembrane type-1" evidence="9">
    <location>
        <begin position="95"/>
        <end position="285"/>
    </location>
</feature>
<dbReference type="Pfam" id="PF00528">
    <property type="entry name" value="BPD_transp_1"/>
    <property type="match status" value="1"/>
</dbReference>
<dbReference type="SUPFAM" id="SSF161098">
    <property type="entry name" value="MetI-like"/>
    <property type="match status" value="1"/>
</dbReference>
<dbReference type="InterPro" id="IPR050366">
    <property type="entry name" value="BP-dependent_transpt_permease"/>
</dbReference>
<feature type="transmembrane region" description="Helical" evidence="8">
    <location>
        <begin position="99"/>
        <end position="122"/>
    </location>
</feature>
<dbReference type="AlphaFoldDB" id="A0A6J6FY37"/>
<feature type="region of interest" description="Disordered" evidence="7">
    <location>
        <begin position="1"/>
        <end position="22"/>
    </location>
</feature>
<dbReference type="InterPro" id="IPR000515">
    <property type="entry name" value="MetI-like"/>
</dbReference>
<evidence type="ECO:0000256" key="5">
    <source>
        <dbReference type="ARBA" id="ARBA00022989"/>
    </source>
</evidence>
<evidence type="ECO:0000259" key="9">
    <source>
        <dbReference type="PROSITE" id="PS50928"/>
    </source>
</evidence>
<organism evidence="10">
    <name type="scientific">freshwater metagenome</name>
    <dbReference type="NCBI Taxonomy" id="449393"/>
    <lineage>
        <taxon>unclassified sequences</taxon>
        <taxon>metagenomes</taxon>
        <taxon>ecological metagenomes</taxon>
    </lineage>
</organism>
<gene>
    <name evidence="10" type="ORF">UFOPK1493_03664</name>
</gene>
<keyword evidence="6 8" id="KW-0472">Membrane</keyword>
<sequence length="297" mass="31126">MSTVELPTAPSRVDDAPARRSGRGIPGLRGTGVIGHLSALVLFLAAVVAAIGPAIAPHDPDLTNLSFAFVGRFEDHLLGFDSQGRDLLSRLLVGARTSLLGPLVVVLLAMLFGTTIAIASAWKGGRFDAAVSTVLDVLFAFPAIVLAILASVVIEPGLTAATIALSIAYTPYIARVLRSAALRERSRDYIAALEVQGLRAWVICVRHLARNLLPLIVAQGAILFGYAMVDLAAISFLGLGVQVPNADWGVMVSTGQSGVLQGYPMESLSAGLCIVAVVIAVNLLGERLTDRSNLVTR</sequence>
<evidence type="ECO:0000256" key="8">
    <source>
        <dbReference type="SAM" id="Phobius"/>
    </source>
</evidence>
<evidence type="ECO:0000256" key="7">
    <source>
        <dbReference type="SAM" id="MobiDB-lite"/>
    </source>
</evidence>
<feature type="transmembrane region" description="Helical" evidence="8">
    <location>
        <begin position="263"/>
        <end position="284"/>
    </location>
</feature>
<evidence type="ECO:0000256" key="1">
    <source>
        <dbReference type="ARBA" id="ARBA00004651"/>
    </source>
</evidence>
<keyword evidence="5 8" id="KW-1133">Transmembrane helix</keyword>
<name>A0A6J6FY37_9ZZZZ</name>
<dbReference type="GO" id="GO:0005886">
    <property type="term" value="C:plasma membrane"/>
    <property type="evidence" value="ECO:0007669"/>
    <property type="project" value="UniProtKB-SubCell"/>
</dbReference>
<feature type="transmembrane region" description="Helical" evidence="8">
    <location>
        <begin position="134"/>
        <end position="154"/>
    </location>
</feature>
<reference evidence="10" key="1">
    <citation type="submission" date="2020-05" db="EMBL/GenBank/DDBJ databases">
        <authorList>
            <person name="Chiriac C."/>
            <person name="Salcher M."/>
            <person name="Ghai R."/>
            <person name="Kavagutti S V."/>
        </authorList>
    </citation>
    <scope>NUCLEOTIDE SEQUENCE</scope>
</reference>
<evidence type="ECO:0000256" key="6">
    <source>
        <dbReference type="ARBA" id="ARBA00023136"/>
    </source>
</evidence>
<protein>
    <submittedName>
        <fullName evidence="10">Unannotated protein</fullName>
    </submittedName>
</protein>
<evidence type="ECO:0000256" key="4">
    <source>
        <dbReference type="ARBA" id="ARBA00022692"/>
    </source>
</evidence>
<dbReference type="InterPro" id="IPR035906">
    <property type="entry name" value="MetI-like_sf"/>
</dbReference>
<proteinExistence type="predicted"/>
<feature type="transmembrane region" description="Helical" evidence="8">
    <location>
        <begin position="160"/>
        <end position="177"/>
    </location>
</feature>
<accession>A0A6J6FY37</accession>
<dbReference type="PROSITE" id="PS50928">
    <property type="entry name" value="ABC_TM1"/>
    <property type="match status" value="1"/>
</dbReference>
<dbReference type="GO" id="GO:0055085">
    <property type="term" value="P:transmembrane transport"/>
    <property type="evidence" value="ECO:0007669"/>
    <property type="project" value="InterPro"/>
</dbReference>
<dbReference type="PANTHER" id="PTHR43386:SF25">
    <property type="entry name" value="PEPTIDE ABC TRANSPORTER PERMEASE PROTEIN"/>
    <property type="match status" value="1"/>
</dbReference>